<evidence type="ECO:0000256" key="1">
    <source>
        <dbReference type="SAM" id="Coils"/>
    </source>
</evidence>
<evidence type="ECO:0000259" key="2">
    <source>
        <dbReference type="Pfam" id="PF10651"/>
    </source>
</evidence>
<evidence type="ECO:0000313" key="3">
    <source>
        <dbReference type="EMBL" id="ASN72987.1"/>
    </source>
</evidence>
<dbReference type="InterPro" id="IPR018913">
    <property type="entry name" value="BppU_N"/>
</dbReference>
<feature type="domain" description="BppU N-terminal" evidence="2">
    <location>
        <begin position="20"/>
        <end position="131"/>
    </location>
</feature>
<name>A0A2H4JGG5_9CAUD</name>
<feature type="coiled-coil region" evidence="1">
    <location>
        <begin position="144"/>
        <end position="193"/>
    </location>
</feature>
<sequence>MNNLEKIGRLKANILPKESTIGKGILAYYSADNNTSVIRLQVNRENKNLLLGEPNVRPMISLFFADKSKYINQEMNIVDPFTGTIEYTLTDEQLEKVGDVKVIVTIERKGSEDRVYVCDFTISILDSGIETLEPNEVVIQVGNVVQLRKQLQELEDKISLAEESLLQVINDGLSQLDNKKQEVNKSFDETLEQIETKRANVLSEFNGAITDVDNVANNAIEIIENNQAVKLTDYNNDKTVINNSINENLKSSKSYTDEQLDIINTELNVSIEQKSKNAESNAKVYTDNLISRVDSDIANNRVSVTPFTDITFKNGFSNVTSTVKWSVYRTISHGNGLIEVEIFINVKGPFAVGRNVVGILSNNIAPKRNFSVGGRGSDNEPLSLQIGTSGEIAVYAKNPTTYADGKINYYLS</sequence>
<protein>
    <submittedName>
        <fullName evidence="3">Putative tail protein</fullName>
    </submittedName>
</protein>
<gene>
    <name evidence="3" type="ORF">7F22_6</name>
</gene>
<dbReference type="Gene3D" id="2.60.40.3350">
    <property type="match status" value="1"/>
</dbReference>
<accession>A0A2H4JGG5</accession>
<dbReference type="Pfam" id="PF10651">
    <property type="entry name" value="BppU_N"/>
    <property type="match status" value="1"/>
</dbReference>
<keyword evidence="1" id="KW-0175">Coiled coil</keyword>
<proteinExistence type="predicted"/>
<dbReference type="EMBL" id="MF417992">
    <property type="protein sequence ID" value="ASN72987.1"/>
    <property type="molecule type" value="Genomic_DNA"/>
</dbReference>
<organism evidence="3">
    <name type="scientific">uncultured Caudovirales phage</name>
    <dbReference type="NCBI Taxonomy" id="2100421"/>
    <lineage>
        <taxon>Viruses</taxon>
        <taxon>Duplodnaviria</taxon>
        <taxon>Heunggongvirae</taxon>
        <taxon>Uroviricota</taxon>
        <taxon>Caudoviricetes</taxon>
        <taxon>Peduoviridae</taxon>
        <taxon>Maltschvirus</taxon>
        <taxon>Maltschvirus maltsch</taxon>
    </lineage>
</organism>
<reference evidence="3" key="1">
    <citation type="submission" date="2017-06" db="EMBL/GenBank/DDBJ databases">
        <title>Novel phages from South African skin metaviromes.</title>
        <authorList>
            <person name="van Zyl L.J."/>
            <person name="Abrahams Y."/>
            <person name="Stander E.A."/>
            <person name="Kirby B.M."/>
            <person name="Clavaud C."/>
            <person name="Farcet C."/>
            <person name="Breton L."/>
            <person name="Trindade M.I."/>
        </authorList>
    </citation>
    <scope>NUCLEOTIDE SEQUENCE</scope>
</reference>